<dbReference type="SUPFAM" id="SSF52743">
    <property type="entry name" value="Subtilisin-like"/>
    <property type="match status" value="1"/>
</dbReference>
<evidence type="ECO:0000256" key="1">
    <source>
        <dbReference type="ARBA" id="ARBA00011073"/>
    </source>
</evidence>
<accession>A0A8H7VC89</accession>
<proteinExistence type="inferred from homology"/>
<dbReference type="InterPro" id="IPR036852">
    <property type="entry name" value="Peptidase_S8/S53_dom_sf"/>
</dbReference>
<dbReference type="InterPro" id="IPR000209">
    <property type="entry name" value="Peptidase_S8/S53_dom"/>
</dbReference>
<evidence type="ECO:0000256" key="4">
    <source>
        <dbReference type="ARBA" id="ARBA00022825"/>
    </source>
</evidence>
<evidence type="ECO:0000256" key="5">
    <source>
        <dbReference type="PROSITE-ProRule" id="PRU01240"/>
    </source>
</evidence>
<keyword evidence="10" id="KW-1185">Reference proteome</keyword>
<comment type="caution">
    <text evidence="9">The sequence shown here is derived from an EMBL/GenBank/DDBJ whole genome shotgun (WGS) entry which is preliminary data.</text>
</comment>
<dbReference type="GO" id="GO:0005615">
    <property type="term" value="C:extracellular space"/>
    <property type="evidence" value="ECO:0007669"/>
    <property type="project" value="TreeGrafter"/>
</dbReference>
<dbReference type="InterPro" id="IPR023827">
    <property type="entry name" value="Peptidase_S8_Asp-AS"/>
</dbReference>
<evidence type="ECO:0000256" key="6">
    <source>
        <dbReference type="RuleBase" id="RU003355"/>
    </source>
</evidence>
<feature type="signal peptide" evidence="7">
    <location>
        <begin position="1"/>
        <end position="20"/>
    </location>
</feature>
<evidence type="ECO:0000256" key="2">
    <source>
        <dbReference type="ARBA" id="ARBA00022670"/>
    </source>
</evidence>
<evidence type="ECO:0000256" key="3">
    <source>
        <dbReference type="ARBA" id="ARBA00022801"/>
    </source>
</evidence>
<dbReference type="PROSITE" id="PS00136">
    <property type="entry name" value="SUBTILASE_ASP"/>
    <property type="match status" value="1"/>
</dbReference>
<keyword evidence="7" id="KW-0732">Signal</keyword>
<keyword evidence="3 5" id="KW-0378">Hydrolase</keyword>
<dbReference type="GO" id="GO:0006508">
    <property type="term" value="P:proteolysis"/>
    <property type="evidence" value="ECO:0007669"/>
    <property type="project" value="UniProtKB-KW"/>
</dbReference>
<keyword evidence="4 5" id="KW-0720">Serine protease</keyword>
<evidence type="ECO:0000256" key="7">
    <source>
        <dbReference type="SAM" id="SignalP"/>
    </source>
</evidence>
<dbReference type="PROSITE" id="PS00138">
    <property type="entry name" value="SUBTILASE_SER"/>
    <property type="match status" value="1"/>
</dbReference>
<evidence type="ECO:0000259" key="8">
    <source>
        <dbReference type="Pfam" id="PF00082"/>
    </source>
</evidence>
<feature type="chain" id="PRO_5034938189" description="Peptidase S8/S53 domain-containing protein" evidence="7">
    <location>
        <begin position="21"/>
        <end position="438"/>
    </location>
</feature>
<feature type="active site" description="Charge relay system" evidence="5">
    <location>
        <position position="218"/>
    </location>
</feature>
<dbReference type="InterPro" id="IPR034193">
    <property type="entry name" value="PCSK9_ProteinaseK-like"/>
</dbReference>
<evidence type="ECO:0000313" key="9">
    <source>
        <dbReference type="EMBL" id="KAG2217851.1"/>
    </source>
</evidence>
<comment type="similarity">
    <text evidence="1 5 6">Belongs to the peptidase S8 family.</text>
</comment>
<dbReference type="InterPro" id="IPR015500">
    <property type="entry name" value="Peptidase_S8_subtilisin-rel"/>
</dbReference>
<dbReference type="CDD" id="cd04077">
    <property type="entry name" value="Peptidases_S8_PCSK9_ProteinaseK_like"/>
    <property type="match status" value="1"/>
</dbReference>
<feature type="active site" description="Charge relay system" evidence="5">
    <location>
        <position position="186"/>
    </location>
</feature>
<evidence type="ECO:0000313" key="10">
    <source>
        <dbReference type="Proteomes" id="UP000646827"/>
    </source>
</evidence>
<dbReference type="PRINTS" id="PR00723">
    <property type="entry name" value="SUBTILISIN"/>
</dbReference>
<dbReference type="FunFam" id="3.40.50.200:FF:000014">
    <property type="entry name" value="Proteinase K"/>
    <property type="match status" value="1"/>
</dbReference>
<dbReference type="Pfam" id="PF00082">
    <property type="entry name" value="Peptidase_S8"/>
    <property type="match status" value="1"/>
</dbReference>
<protein>
    <recommendedName>
        <fullName evidence="8">Peptidase S8/S53 domain-containing protein</fullName>
    </recommendedName>
</protein>
<gene>
    <name evidence="9" type="ORF">INT45_008148</name>
</gene>
<dbReference type="PROSITE" id="PS00137">
    <property type="entry name" value="SUBTILASE_HIS"/>
    <property type="match status" value="1"/>
</dbReference>
<dbReference type="EMBL" id="JAEPRB010000268">
    <property type="protein sequence ID" value="KAG2217851.1"/>
    <property type="molecule type" value="Genomic_DNA"/>
</dbReference>
<name>A0A8H7VC89_9FUNG</name>
<dbReference type="InterPro" id="IPR050131">
    <property type="entry name" value="Peptidase_S8_subtilisin-like"/>
</dbReference>
<dbReference type="InterPro" id="IPR022398">
    <property type="entry name" value="Peptidase_S8_His-AS"/>
</dbReference>
<dbReference type="PANTHER" id="PTHR43806">
    <property type="entry name" value="PEPTIDASE S8"/>
    <property type="match status" value="1"/>
</dbReference>
<dbReference type="PANTHER" id="PTHR43806:SF11">
    <property type="entry name" value="CEREVISIN-RELATED"/>
    <property type="match status" value="1"/>
</dbReference>
<keyword evidence="2 5" id="KW-0645">Protease</keyword>
<feature type="domain" description="Peptidase S8/S53" evidence="8">
    <location>
        <begin position="177"/>
        <end position="394"/>
    </location>
</feature>
<dbReference type="Gene3D" id="3.40.50.200">
    <property type="entry name" value="Peptidase S8/S53 domain"/>
    <property type="match status" value="1"/>
</dbReference>
<feature type="active site" description="Charge relay system" evidence="5">
    <location>
        <position position="377"/>
    </location>
</feature>
<organism evidence="9 10">
    <name type="scientific">Circinella minor</name>
    <dbReference type="NCBI Taxonomy" id="1195481"/>
    <lineage>
        <taxon>Eukaryota</taxon>
        <taxon>Fungi</taxon>
        <taxon>Fungi incertae sedis</taxon>
        <taxon>Mucoromycota</taxon>
        <taxon>Mucoromycotina</taxon>
        <taxon>Mucoromycetes</taxon>
        <taxon>Mucorales</taxon>
        <taxon>Lichtheimiaceae</taxon>
        <taxon>Circinella</taxon>
    </lineage>
</organism>
<dbReference type="Proteomes" id="UP000646827">
    <property type="component" value="Unassembled WGS sequence"/>
</dbReference>
<sequence>MKFTSLSCFAVLVLSTLTSAAPTGQRKTQNFIVQLNKDATVDDFIPKFIKDTTKLFGDLFEEVGEKSNNVVDQANDPMGNSNIRVLKSFDLAGNFKALDVSLADNRIVEKILKSFSEVVTVVPNEVIQFHLPKPASHSTNSKRADYLEQANPGWSLSRISQRELDLTQPYIYDSRGGSGVTVYVVDDGCNVDHNDFGGRASHGYSAYGDEDPVEGGGHGTHVSGIIGGSEYGVAKNVSIVSVKVLSAEGSGSLSDVIGGIEYVVNQEKGKSNPVVVNMSLGAPKSGSGSDTLNDAITAAVEAGIPIVVAAGNDASDACEMVPAGNENVFTVGSVNKEDTLDDFSCYGSCVNILAPGRDITSAYIGGKDTEETMSGTSMASPHVAGVAALLLPGLEQGIAPKDLYSAVAKITTNDKIGAIPDSATPNQLLFNGQQKTEQ</sequence>
<dbReference type="GO" id="GO:0004252">
    <property type="term" value="F:serine-type endopeptidase activity"/>
    <property type="evidence" value="ECO:0007669"/>
    <property type="project" value="UniProtKB-UniRule"/>
</dbReference>
<dbReference type="PROSITE" id="PS51892">
    <property type="entry name" value="SUBTILASE"/>
    <property type="match status" value="1"/>
</dbReference>
<dbReference type="InterPro" id="IPR023828">
    <property type="entry name" value="Peptidase_S8_Ser-AS"/>
</dbReference>
<reference evidence="9 10" key="1">
    <citation type="submission" date="2020-12" db="EMBL/GenBank/DDBJ databases">
        <title>Metabolic potential, ecology and presence of endohyphal bacteria is reflected in genomic diversity of Mucoromycotina.</title>
        <authorList>
            <person name="Muszewska A."/>
            <person name="Okrasinska A."/>
            <person name="Steczkiewicz K."/>
            <person name="Drgas O."/>
            <person name="Orlowska M."/>
            <person name="Perlinska-Lenart U."/>
            <person name="Aleksandrzak-Piekarczyk T."/>
            <person name="Szatraj K."/>
            <person name="Zielenkiewicz U."/>
            <person name="Pilsyk S."/>
            <person name="Malc E."/>
            <person name="Mieczkowski P."/>
            <person name="Kruszewska J.S."/>
            <person name="Biernat P."/>
            <person name="Pawlowska J."/>
        </authorList>
    </citation>
    <scope>NUCLEOTIDE SEQUENCE [LARGE SCALE GENOMIC DNA]</scope>
    <source>
        <strain evidence="9 10">CBS 142.35</strain>
    </source>
</reference>
<dbReference type="OrthoDB" id="206201at2759"/>
<dbReference type="AlphaFoldDB" id="A0A8H7VC89"/>